<keyword evidence="1" id="KW-0812">Transmembrane</keyword>
<name>A0A1M4WUW5_9CLOT</name>
<keyword evidence="1" id="KW-1133">Transmembrane helix</keyword>
<evidence type="ECO:0000313" key="3">
    <source>
        <dbReference type="Proteomes" id="UP000184035"/>
    </source>
</evidence>
<protein>
    <submittedName>
        <fullName evidence="2">Uncharacterized protein</fullName>
    </submittedName>
</protein>
<evidence type="ECO:0000313" key="2">
    <source>
        <dbReference type="EMBL" id="SHE85081.1"/>
    </source>
</evidence>
<organism evidence="2 3">
    <name type="scientific">Clostridium fallax</name>
    <dbReference type="NCBI Taxonomy" id="1533"/>
    <lineage>
        <taxon>Bacteria</taxon>
        <taxon>Bacillati</taxon>
        <taxon>Bacillota</taxon>
        <taxon>Clostridia</taxon>
        <taxon>Eubacteriales</taxon>
        <taxon>Clostridiaceae</taxon>
        <taxon>Clostridium</taxon>
    </lineage>
</organism>
<dbReference type="Proteomes" id="UP000184035">
    <property type="component" value="Unassembled WGS sequence"/>
</dbReference>
<proteinExistence type="predicted"/>
<sequence length="276" mass="31708">MFNKSIIIKLIKSIIIFLIFIFIGFTIYLIPNISLKFNNILDKNCRVFSNKNNNDDITEIMFSPVLLENESFVNPSDISNFDLTLGIIKKNEGLNLNSFSKSITLIADDDKNLLNNDIHILNTNHFYETSIENNFINYMYLDKDLSSPSEISTYKNIIKRYKAKKGFIVIYISSKARVTKNTLDFLCDEGVNIIFSPALNNTSIEKNKSSVIIYGVENFEECMPQFDLIFQDNNPIALGIKLHSNGSKNDKEYDDIIKNSKNFAIDLSKNFSYIDY</sequence>
<dbReference type="EMBL" id="FQVM01000014">
    <property type="protein sequence ID" value="SHE85081.1"/>
    <property type="molecule type" value="Genomic_DNA"/>
</dbReference>
<evidence type="ECO:0000256" key="1">
    <source>
        <dbReference type="SAM" id="Phobius"/>
    </source>
</evidence>
<accession>A0A1M4WUW5</accession>
<reference evidence="2 3" key="1">
    <citation type="submission" date="2016-11" db="EMBL/GenBank/DDBJ databases">
        <authorList>
            <person name="Jaros S."/>
            <person name="Januszkiewicz K."/>
            <person name="Wedrychowicz H."/>
        </authorList>
    </citation>
    <scope>NUCLEOTIDE SEQUENCE [LARGE SCALE GENOMIC DNA]</scope>
    <source>
        <strain evidence="2 3">DSM 2631</strain>
    </source>
</reference>
<dbReference type="RefSeq" id="WP_072896136.1">
    <property type="nucleotide sequence ID" value="NZ_FQVM01000014.1"/>
</dbReference>
<feature type="transmembrane region" description="Helical" evidence="1">
    <location>
        <begin position="6"/>
        <end position="30"/>
    </location>
</feature>
<gene>
    <name evidence="2" type="ORF">SAMN05443638_11431</name>
</gene>
<dbReference type="AlphaFoldDB" id="A0A1M4WUW5"/>
<dbReference type="STRING" id="1533.SAMN05443638_11431"/>
<keyword evidence="1" id="KW-0472">Membrane</keyword>
<keyword evidence="3" id="KW-1185">Reference proteome</keyword>